<dbReference type="GO" id="GO:0015935">
    <property type="term" value="C:small ribosomal subunit"/>
    <property type="evidence" value="ECO:0007669"/>
    <property type="project" value="TreeGrafter"/>
</dbReference>
<evidence type="ECO:0000256" key="3">
    <source>
        <dbReference type="HAMAP-Rule" id="MF_00385"/>
    </source>
</evidence>
<dbReference type="NCBIfam" id="TIGR00002">
    <property type="entry name" value="S16"/>
    <property type="match status" value="1"/>
</dbReference>
<evidence type="ECO:0000313" key="5">
    <source>
        <dbReference type="EMBL" id="NIR76142.1"/>
    </source>
</evidence>
<dbReference type="Gene3D" id="3.30.1320.10">
    <property type="match status" value="1"/>
</dbReference>
<evidence type="ECO:0000256" key="2">
    <source>
        <dbReference type="ARBA" id="ARBA00023274"/>
    </source>
</evidence>
<dbReference type="Pfam" id="PF00886">
    <property type="entry name" value="Ribosomal_S16"/>
    <property type="match status" value="1"/>
</dbReference>
<dbReference type="GO" id="GO:0003735">
    <property type="term" value="F:structural constituent of ribosome"/>
    <property type="evidence" value="ECO:0007669"/>
    <property type="project" value="InterPro"/>
</dbReference>
<keyword evidence="1 3" id="KW-0689">Ribosomal protein</keyword>
<evidence type="ECO:0000313" key="6">
    <source>
        <dbReference type="Proteomes" id="UP000702544"/>
    </source>
</evidence>
<reference evidence="5 6" key="1">
    <citation type="submission" date="2020-01" db="EMBL/GenBank/DDBJ databases">
        <title>Genomes assembled from Gulf of Kutch pelagic sediment metagenomes.</title>
        <authorList>
            <person name="Chandrashekar M."/>
            <person name="Mahajan M.S."/>
            <person name="Dave K.J."/>
            <person name="Vatsa P."/>
            <person name="Nathani N.M."/>
        </authorList>
    </citation>
    <scope>NUCLEOTIDE SEQUENCE [LARGE SCALE GENOMIC DNA]</scope>
    <source>
        <strain evidence="5">KS3-K002</strain>
    </source>
</reference>
<evidence type="ECO:0000256" key="1">
    <source>
        <dbReference type="ARBA" id="ARBA00022980"/>
    </source>
</evidence>
<keyword evidence="2 3" id="KW-0687">Ribonucleoprotein</keyword>
<dbReference type="AlphaFoldDB" id="A0AAE5CBP5"/>
<gene>
    <name evidence="3 5" type="primary">rpsP</name>
    <name evidence="5" type="ORF">GWO12_13685</name>
</gene>
<organism evidence="5 6">
    <name type="scientific">Candidatus Kutchimonas denitrificans</name>
    <dbReference type="NCBI Taxonomy" id="3056748"/>
    <lineage>
        <taxon>Bacteria</taxon>
        <taxon>Pseudomonadati</taxon>
        <taxon>Gemmatimonadota</taxon>
        <taxon>Gemmatimonadia</taxon>
        <taxon>Candidatus Palauibacterales</taxon>
        <taxon>Candidatus Palauibacteraceae</taxon>
        <taxon>Candidatus Kutchimonas</taxon>
    </lineage>
</organism>
<dbReference type="Proteomes" id="UP000702544">
    <property type="component" value="Unassembled WGS sequence"/>
</dbReference>
<feature type="region of interest" description="Disordered" evidence="4">
    <location>
        <begin position="86"/>
        <end position="199"/>
    </location>
</feature>
<name>A0AAE5CBP5_9BACT</name>
<evidence type="ECO:0000256" key="4">
    <source>
        <dbReference type="SAM" id="MobiDB-lite"/>
    </source>
</evidence>
<sequence>MATRIRLRRVGRKKQASFRIVVAGSMHARGGRVTESIGKYNPRTRPSYIEIDEQRALYWLSQGASVSESVEKLFRRGGILKKFADGTDGEGVVKIGDPKGKTIHPAEPSKEKAKVAEAAPAAVEAEVKAEEAAPAEAEAEATEEAPEAASEKDEEPEAAAEKAEEPEAAGEAEAEEQEEEESTPDEAEEGEAEEAEEKK</sequence>
<dbReference type="PANTHER" id="PTHR12919:SF20">
    <property type="entry name" value="SMALL RIBOSOMAL SUBUNIT PROTEIN BS16M"/>
    <property type="match status" value="1"/>
</dbReference>
<accession>A0AAE5CBP5</accession>
<dbReference type="GO" id="GO:0005737">
    <property type="term" value="C:cytoplasm"/>
    <property type="evidence" value="ECO:0007669"/>
    <property type="project" value="UniProtKB-ARBA"/>
</dbReference>
<proteinExistence type="inferred from homology"/>
<dbReference type="InterPro" id="IPR000307">
    <property type="entry name" value="Ribosomal_bS16"/>
</dbReference>
<dbReference type="EMBL" id="JAACAK010000113">
    <property type="protein sequence ID" value="NIR76142.1"/>
    <property type="molecule type" value="Genomic_DNA"/>
</dbReference>
<dbReference type="InterPro" id="IPR023803">
    <property type="entry name" value="Ribosomal_bS16_dom_sf"/>
</dbReference>
<dbReference type="PANTHER" id="PTHR12919">
    <property type="entry name" value="30S RIBOSOMAL PROTEIN S16"/>
    <property type="match status" value="1"/>
</dbReference>
<comment type="similarity">
    <text evidence="3">Belongs to the bacterial ribosomal protein bS16 family.</text>
</comment>
<dbReference type="SUPFAM" id="SSF54565">
    <property type="entry name" value="Ribosomal protein S16"/>
    <property type="match status" value="1"/>
</dbReference>
<feature type="compositionally biased region" description="Acidic residues" evidence="4">
    <location>
        <begin position="166"/>
        <end position="199"/>
    </location>
</feature>
<feature type="compositionally biased region" description="Acidic residues" evidence="4">
    <location>
        <begin position="137"/>
        <end position="158"/>
    </location>
</feature>
<comment type="caution">
    <text evidence="5">The sequence shown here is derived from an EMBL/GenBank/DDBJ whole genome shotgun (WGS) entry which is preliminary data.</text>
</comment>
<protein>
    <recommendedName>
        <fullName evidence="3">Small ribosomal subunit protein bS16</fullName>
    </recommendedName>
</protein>
<dbReference type="GO" id="GO:0006412">
    <property type="term" value="P:translation"/>
    <property type="evidence" value="ECO:0007669"/>
    <property type="project" value="UniProtKB-UniRule"/>
</dbReference>
<dbReference type="HAMAP" id="MF_00385">
    <property type="entry name" value="Ribosomal_bS16"/>
    <property type="match status" value="1"/>
</dbReference>